<keyword evidence="3" id="KW-0274">FAD</keyword>
<keyword evidence="4" id="KW-0560">Oxidoreductase</keyword>
<evidence type="ECO:0000259" key="5">
    <source>
        <dbReference type="Pfam" id="PF07992"/>
    </source>
</evidence>
<protein>
    <submittedName>
        <fullName evidence="6">Selenide, water dikinase</fullName>
    </submittedName>
</protein>
<proteinExistence type="predicted"/>
<keyword evidence="6" id="KW-0808">Transferase</keyword>
<keyword evidence="2" id="KW-0285">Flavoprotein</keyword>
<evidence type="ECO:0000256" key="2">
    <source>
        <dbReference type="ARBA" id="ARBA00022630"/>
    </source>
</evidence>
<evidence type="ECO:0000256" key="4">
    <source>
        <dbReference type="ARBA" id="ARBA00023002"/>
    </source>
</evidence>
<gene>
    <name evidence="6" type="ORF">NHU_00292</name>
</gene>
<dbReference type="NCBIfam" id="TIGR03169">
    <property type="entry name" value="Nterm_to_SelD"/>
    <property type="match status" value="1"/>
</dbReference>
<dbReference type="InterPro" id="IPR036188">
    <property type="entry name" value="FAD/NAD-bd_sf"/>
</dbReference>
<dbReference type="Gene3D" id="3.50.50.100">
    <property type="match status" value="1"/>
</dbReference>
<sequence length="376" mass="39722">MSPRPQLVLIGGGHAHALVLREQPLPSGLSVTLIDPSPKAAYSGMLPGFIAGHYPRAALEIDLARLATAAGARLVTGRAEGIDRARRHVLVAGQAPVPYDILSLDIGITSDLPDLAGFADHAVPAKPLGHFADRWAGFLAGVAAGRSVPRVAVIGAGVAGVELALAARYRLAQNGAAPEVTLIDAADEILRELRPGARAALLAAIGRAGIALRTGGRIARIGPEGVTLATGETIPAAFVIGAAGARPQGWLVETGLGLTDGFVTVDRTLRSVSDPRIFAAGDCAHLSHAPRPKAGVFAVREAPILRQNLIAALTAGRLRAYRPQRHYLKLVSMGEKRAAADRLALRIEGRWVWRWKDRIDRGFMRRFHDLPPAGRP</sequence>
<dbReference type="PANTHER" id="PTHR42913">
    <property type="entry name" value="APOPTOSIS-INDUCING FACTOR 1"/>
    <property type="match status" value="1"/>
</dbReference>
<name>A0A0D6AX20_RHOSU</name>
<reference evidence="6 7" key="1">
    <citation type="submission" date="2015-02" db="EMBL/GenBank/DDBJ databases">
        <title>Genome sequene of Rhodovulum sulfidophilum DSM 2351.</title>
        <authorList>
            <person name="Nagao N."/>
        </authorList>
    </citation>
    <scope>NUCLEOTIDE SEQUENCE [LARGE SCALE GENOMIC DNA]</scope>
    <source>
        <strain evidence="6 7">DSM 2351</strain>
    </source>
</reference>
<dbReference type="Pfam" id="PF07992">
    <property type="entry name" value="Pyr_redox_2"/>
    <property type="match status" value="1"/>
</dbReference>
<dbReference type="GO" id="GO:0003955">
    <property type="term" value="F:NAD(P)H dehydrogenase (quinone) activity"/>
    <property type="evidence" value="ECO:0007669"/>
    <property type="project" value="TreeGrafter"/>
</dbReference>
<evidence type="ECO:0000256" key="1">
    <source>
        <dbReference type="ARBA" id="ARBA00001974"/>
    </source>
</evidence>
<comment type="cofactor">
    <cofactor evidence="1">
        <name>FAD</name>
        <dbReference type="ChEBI" id="CHEBI:57692"/>
    </cofactor>
</comment>
<dbReference type="AlphaFoldDB" id="A0A0D6AX20"/>
<dbReference type="eggNOG" id="COG1252">
    <property type="taxonomic scope" value="Bacteria"/>
</dbReference>
<dbReference type="EMBL" id="AP014800">
    <property type="protein sequence ID" value="BAQ67463.1"/>
    <property type="molecule type" value="Genomic_DNA"/>
</dbReference>
<dbReference type="PANTHER" id="PTHR42913:SF9">
    <property type="entry name" value="SLR1591 PROTEIN"/>
    <property type="match status" value="1"/>
</dbReference>
<keyword evidence="6" id="KW-0418">Kinase</keyword>
<dbReference type="SUPFAM" id="SSF51905">
    <property type="entry name" value="FAD/NAD(P)-binding domain"/>
    <property type="match status" value="1"/>
</dbReference>
<dbReference type="GO" id="GO:0019646">
    <property type="term" value="P:aerobic electron transport chain"/>
    <property type="evidence" value="ECO:0007669"/>
    <property type="project" value="TreeGrafter"/>
</dbReference>
<evidence type="ECO:0000313" key="6">
    <source>
        <dbReference type="EMBL" id="BAQ67463.1"/>
    </source>
</evidence>
<evidence type="ECO:0000256" key="3">
    <source>
        <dbReference type="ARBA" id="ARBA00022827"/>
    </source>
</evidence>
<dbReference type="Proteomes" id="UP000064912">
    <property type="component" value="Chromosome"/>
</dbReference>
<evidence type="ECO:0000313" key="7">
    <source>
        <dbReference type="Proteomes" id="UP000064912"/>
    </source>
</evidence>
<feature type="domain" description="FAD/NAD(P)-binding" evidence="5">
    <location>
        <begin position="6"/>
        <end position="299"/>
    </location>
</feature>
<dbReference type="KEGG" id="rsu:NHU_00292"/>
<accession>A0A0D6AX20</accession>
<dbReference type="InterPro" id="IPR023753">
    <property type="entry name" value="FAD/NAD-binding_dom"/>
</dbReference>
<dbReference type="InterPro" id="IPR017584">
    <property type="entry name" value="Pyridine_nucleo_diS_OxRdtase_N"/>
</dbReference>
<dbReference type="InterPro" id="IPR051169">
    <property type="entry name" value="NADH-Q_oxidoreductase"/>
</dbReference>
<dbReference type="PATRIC" id="fig|35806.4.peg.297"/>
<dbReference type="GO" id="GO:0016301">
    <property type="term" value="F:kinase activity"/>
    <property type="evidence" value="ECO:0007669"/>
    <property type="project" value="UniProtKB-KW"/>
</dbReference>
<organism evidence="6 7">
    <name type="scientific">Rhodovulum sulfidophilum</name>
    <name type="common">Rhodobacter sulfidophilus</name>
    <dbReference type="NCBI Taxonomy" id="35806"/>
    <lineage>
        <taxon>Bacteria</taxon>
        <taxon>Pseudomonadati</taxon>
        <taxon>Pseudomonadota</taxon>
        <taxon>Alphaproteobacteria</taxon>
        <taxon>Rhodobacterales</taxon>
        <taxon>Paracoccaceae</taxon>
        <taxon>Rhodovulum</taxon>
    </lineage>
</organism>